<protein>
    <submittedName>
        <fullName evidence="1">Uncharacterized protein</fullName>
    </submittedName>
</protein>
<dbReference type="RefSeq" id="XP_007787456.1">
    <property type="nucleotide sequence ID" value="XM_007789266.1"/>
</dbReference>
<dbReference type="GeneID" id="19235301"/>
<keyword evidence="2" id="KW-1185">Reference proteome</keyword>
<reference evidence="2" key="1">
    <citation type="journal article" date="2014" name="BMC Genomics">
        <title>Genome characteristics reveal the impact of lichenization on lichen-forming fungus Endocarpon pusillum Hedwig (Verrucariales, Ascomycota).</title>
        <authorList>
            <person name="Wang Y.-Y."/>
            <person name="Liu B."/>
            <person name="Zhang X.-Y."/>
            <person name="Zhou Q.-M."/>
            <person name="Zhang T."/>
            <person name="Li H."/>
            <person name="Yu Y.-F."/>
            <person name="Zhang X.-L."/>
            <person name="Hao X.-Y."/>
            <person name="Wang M."/>
            <person name="Wang L."/>
            <person name="Wei J.-C."/>
        </authorList>
    </citation>
    <scope>NUCLEOTIDE SEQUENCE [LARGE SCALE GENOMIC DNA]</scope>
    <source>
        <strain evidence="2">Z07020 / HMAS-L-300199</strain>
    </source>
</reference>
<dbReference type="AlphaFoldDB" id="U1I0P0"/>
<dbReference type="HOGENOM" id="CLU_1981588_0_0_1"/>
<organism evidence="1 2">
    <name type="scientific">Endocarpon pusillum (strain Z07020 / HMAS-L-300199)</name>
    <name type="common">Lichen-forming fungus</name>
    <dbReference type="NCBI Taxonomy" id="1263415"/>
    <lineage>
        <taxon>Eukaryota</taxon>
        <taxon>Fungi</taxon>
        <taxon>Dikarya</taxon>
        <taxon>Ascomycota</taxon>
        <taxon>Pezizomycotina</taxon>
        <taxon>Eurotiomycetes</taxon>
        <taxon>Chaetothyriomycetidae</taxon>
        <taxon>Verrucariales</taxon>
        <taxon>Verrucariaceae</taxon>
        <taxon>Endocarpon</taxon>
    </lineage>
</organism>
<gene>
    <name evidence="1" type="ORF">EPUS_00237</name>
</gene>
<dbReference type="EMBL" id="KE720815">
    <property type="protein sequence ID" value="ERF75444.1"/>
    <property type="molecule type" value="Genomic_DNA"/>
</dbReference>
<proteinExistence type="predicted"/>
<accession>U1I0P0</accession>
<sequence length="126" mass="13492">MIGGKFTDPWKVVDASDPDAELALTTGSGLRYSPNVKEFDAALVIMTERKGNVNYAPQKSVPCVSEGAGQKVDRAAVSEYVYFSAAAISKPINADKEMCGNNEGSIQYTDSINGEATDGEVFWCVD</sequence>
<dbReference type="Proteomes" id="UP000019373">
    <property type="component" value="Unassembled WGS sequence"/>
</dbReference>
<evidence type="ECO:0000313" key="2">
    <source>
        <dbReference type="Proteomes" id="UP000019373"/>
    </source>
</evidence>
<name>U1I0P0_ENDPU</name>
<evidence type="ECO:0000313" key="1">
    <source>
        <dbReference type="EMBL" id="ERF75444.1"/>
    </source>
</evidence>